<dbReference type="Gene3D" id="3.40.190.10">
    <property type="entry name" value="Periplasmic binding protein-like II"/>
    <property type="match status" value="2"/>
</dbReference>
<accession>A0A368XA61</accession>
<dbReference type="FunFam" id="1.10.10.10:FF:000001">
    <property type="entry name" value="LysR family transcriptional regulator"/>
    <property type="match status" value="1"/>
</dbReference>
<evidence type="ECO:0000256" key="3">
    <source>
        <dbReference type="ARBA" id="ARBA00023125"/>
    </source>
</evidence>
<name>A0A368XA61_9BURK</name>
<sequence>MTVAALRGVDLRRIRHFVVLAETLNFHRAAQLLHMTQPPLTVSIQKLETELGVRLFERSAKGVRLTPSGEAALDAARQMLHHAAAFSEMAALAQSGMAGLLRVGFVGSATHGLLQRLIPRFRAEHPQVELLLRDSSSMQILRGLAEESIDIGLLWTPVLDAMGAEFLTLQRQTLVAALPQGHPLARRRSLVLADLQGENFILYDRTQAEGMRSVCMLLCQRAGFVPRAAQEAIQIQTVLALVQTGLGIALVPSMMAELPNAQLVFRPLRDLADQALVALALAYRPGSSKPAVQRMRQLAAQEFGE</sequence>
<evidence type="ECO:0000313" key="6">
    <source>
        <dbReference type="EMBL" id="RCW64126.1"/>
    </source>
</evidence>
<comment type="caution">
    <text evidence="6">The sequence shown here is derived from an EMBL/GenBank/DDBJ whole genome shotgun (WGS) entry which is preliminary data.</text>
</comment>
<dbReference type="SUPFAM" id="SSF53850">
    <property type="entry name" value="Periplasmic binding protein-like II"/>
    <property type="match status" value="1"/>
</dbReference>
<dbReference type="CDD" id="cd08414">
    <property type="entry name" value="PBP2_LTTR_aromatics_like"/>
    <property type="match status" value="1"/>
</dbReference>
<dbReference type="InterPro" id="IPR036390">
    <property type="entry name" value="WH_DNA-bd_sf"/>
</dbReference>
<dbReference type="InterPro" id="IPR005119">
    <property type="entry name" value="LysR_subst-bd"/>
</dbReference>
<evidence type="ECO:0000259" key="5">
    <source>
        <dbReference type="PROSITE" id="PS50931"/>
    </source>
</evidence>
<evidence type="ECO:0000256" key="2">
    <source>
        <dbReference type="ARBA" id="ARBA00023015"/>
    </source>
</evidence>
<dbReference type="Pfam" id="PF03466">
    <property type="entry name" value="LysR_substrate"/>
    <property type="match status" value="1"/>
</dbReference>
<protein>
    <submittedName>
        <fullName evidence="6">DNA-binding transcriptional LysR family regulator</fullName>
    </submittedName>
</protein>
<dbReference type="Proteomes" id="UP000252884">
    <property type="component" value="Unassembled WGS sequence"/>
</dbReference>
<proteinExistence type="inferred from homology"/>
<feature type="domain" description="HTH lysR-type" evidence="5">
    <location>
        <begin position="9"/>
        <end position="66"/>
    </location>
</feature>
<organism evidence="6 7">
    <name type="scientific">Pseudorhodoferax soli</name>
    <dbReference type="NCBI Taxonomy" id="545864"/>
    <lineage>
        <taxon>Bacteria</taxon>
        <taxon>Pseudomonadati</taxon>
        <taxon>Pseudomonadota</taxon>
        <taxon>Betaproteobacteria</taxon>
        <taxon>Burkholderiales</taxon>
        <taxon>Comamonadaceae</taxon>
    </lineage>
</organism>
<dbReference type="GO" id="GO:0032993">
    <property type="term" value="C:protein-DNA complex"/>
    <property type="evidence" value="ECO:0007669"/>
    <property type="project" value="TreeGrafter"/>
</dbReference>
<keyword evidence="3 6" id="KW-0238">DNA-binding</keyword>
<evidence type="ECO:0000256" key="4">
    <source>
        <dbReference type="ARBA" id="ARBA00023163"/>
    </source>
</evidence>
<dbReference type="SUPFAM" id="SSF46785">
    <property type="entry name" value="Winged helix' DNA-binding domain"/>
    <property type="match status" value="1"/>
</dbReference>
<dbReference type="GO" id="GO:0003677">
    <property type="term" value="F:DNA binding"/>
    <property type="evidence" value="ECO:0007669"/>
    <property type="project" value="UniProtKB-KW"/>
</dbReference>
<dbReference type="RefSeq" id="WP_245966030.1">
    <property type="nucleotide sequence ID" value="NZ_QPJK01000016.1"/>
</dbReference>
<evidence type="ECO:0000256" key="1">
    <source>
        <dbReference type="ARBA" id="ARBA00009437"/>
    </source>
</evidence>
<keyword evidence="7" id="KW-1185">Reference proteome</keyword>
<keyword evidence="2" id="KW-0805">Transcription regulation</keyword>
<dbReference type="GO" id="GO:0003700">
    <property type="term" value="F:DNA-binding transcription factor activity"/>
    <property type="evidence" value="ECO:0007669"/>
    <property type="project" value="InterPro"/>
</dbReference>
<comment type="similarity">
    <text evidence="1">Belongs to the LysR transcriptional regulatory family.</text>
</comment>
<evidence type="ECO:0000313" key="7">
    <source>
        <dbReference type="Proteomes" id="UP000252884"/>
    </source>
</evidence>
<reference evidence="6 7" key="1">
    <citation type="submission" date="2018-07" db="EMBL/GenBank/DDBJ databases">
        <title>Genomic Encyclopedia of Type Strains, Phase IV (KMG-IV): sequencing the most valuable type-strain genomes for metagenomic binning, comparative biology and taxonomic classification.</title>
        <authorList>
            <person name="Goeker M."/>
        </authorList>
    </citation>
    <scope>NUCLEOTIDE SEQUENCE [LARGE SCALE GENOMIC DNA]</scope>
    <source>
        <strain evidence="6 7">DSM 21634</strain>
    </source>
</reference>
<dbReference type="InterPro" id="IPR000847">
    <property type="entry name" value="LysR_HTH_N"/>
</dbReference>
<dbReference type="InterPro" id="IPR036388">
    <property type="entry name" value="WH-like_DNA-bd_sf"/>
</dbReference>
<dbReference type="Pfam" id="PF00126">
    <property type="entry name" value="HTH_1"/>
    <property type="match status" value="1"/>
</dbReference>
<dbReference type="PRINTS" id="PR00039">
    <property type="entry name" value="HTHLYSR"/>
</dbReference>
<dbReference type="PROSITE" id="PS50931">
    <property type="entry name" value="HTH_LYSR"/>
    <property type="match status" value="1"/>
</dbReference>
<gene>
    <name evidence="6" type="ORF">DES41_11633</name>
</gene>
<dbReference type="PANTHER" id="PTHR30346:SF0">
    <property type="entry name" value="HCA OPERON TRANSCRIPTIONAL ACTIVATOR HCAR"/>
    <property type="match status" value="1"/>
</dbReference>
<dbReference type="AlphaFoldDB" id="A0A368XA61"/>
<dbReference type="Gene3D" id="1.10.10.10">
    <property type="entry name" value="Winged helix-like DNA-binding domain superfamily/Winged helix DNA-binding domain"/>
    <property type="match status" value="1"/>
</dbReference>
<dbReference type="EMBL" id="QPJK01000016">
    <property type="protein sequence ID" value="RCW64126.1"/>
    <property type="molecule type" value="Genomic_DNA"/>
</dbReference>
<dbReference type="PANTHER" id="PTHR30346">
    <property type="entry name" value="TRANSCRIPTIONAL DUAL REGULATOR HCAR-RELATED"/>
    <property type="match status" value="1"/>
</dbReference>
<keyword evidence="4" id="KW-0804">Transcription</keyword>